<dbReference type="InterPro" id="IPR037665">
    <property type="entry name" value="Nucleoporin_S59-like"/>
</dbReference>
<keyword evidence="5" id="KW-0653">Protein transport</keyword>
<dbReference type="GO" id="GO:0000973">
    <property type="term" value="P:post-transcriptional tethering of RNA polymerase II gene DNA at nuclear periphery"/>
    <property type="evidence" value="ECO:0007669"/>
    <property type="project" value="TreeGrafter"/>
</dbReference>
<feature type="region of interest" description="Disordered" evidence="9">
    <location>
        <begin position="855"/>
        <end position="877"/>
    </location>
</feature>
<evidence type="ECO:0000256" key="8">
    <source>
        <dbReference type="ARBA" id="ARBA00023242"/>
    </source>
</evidence>
<feature type="region of interest" description="Disordered" evidence="9">
    <location>
        <begin position="72"/>
        <end position="140"/>
    </location>
</feature>
<dbReference type="GO" id="GO:0044614">
    <property type="term" value="C:nuclear pore cytoplasmic filaments"/>
    <property type="evidence" value="ECO:0007669"/>
    <property type="project" value="TreeGrafter"/>
</dbReference>
<organism evidence="10 11">
    <name type="scientific">Rhizophagus clarus</name>
    <dbReference type="NCBI Taxonomy" id="94130"/>
    <lineage>
        <taxon>Eukaryota</taxon>
        <taxon>Fungi</taxon>
        <taxon>Fungi incertae sedis</taxon>
        <taxon>Mucoromycota</taxon>
        <taxon>Glomeromycotina</taxon>
        <taxon>Glomeromycetes</taxon>
        <taxon>Glomerales</taxon>
        <taxon>Glomeraceae</taxon>
        <taxon>Rhizophagus</taxon>
    </lineage>
</organism>
<dbReference type="Proteomes" id="UP000615446">
    <property type="component" value="Unassembled WGS sequence"/>
</dbReference>
<evidence type="ECO:0000256" key="4">
    <source>
        <dbReference type="ARBA" id="ARBA00022816"/>
    </source>
</evidence>
<dbReference type="AlphaFoldDB" id="A0A8H3LXZ6"/>
<evidence type="ECO:0000256" key="9">
    <source>
        <dbReference type="SAM" id="MobiDB-lite"/>
    </source>
</evidence>
<dbReference type="GO" id="GO:0008139">
    <property type="term" value="F:nuclear localization sequence binding"/>
    <property type="evidence" value="ECO:0007669"/>
    <property type="project" value="TreeGrafter"/>
</dbReference>
<keyword evidence="4" id="KW-0509">mRNA transport</keyword>
<feature type="compositionally biased region" description="Polar residues" evidence="9">
    <location>
        <begin position="109"/>
        <end position="120"/>
    </location>
</feature>
<keyword evidence="6" id="KW-0811">Translocation</keyword>
<comment type="subcellular location">
    <subcellularLocation>
        <location evidence="1">Nucleus</location>
        <location evidence="1">Nuclear pore complex</location>
    </subcellularLocation>
</comment>
<keyword evidence="7" id="KW-0906">Nuclear pore complex</keyword>
<feature type="compositionally biased region" description="Basic and acidic residues" evidence="9">
    <location>
        <begin position="855"/>
        <end position="864"/>
    </location>
</feature>
<dbReference type="GO" id="GO:0006405">
    <property type="term" value="P:RNA export from nucleus"/>
    <property type="evidence" value="ECO:0007669"/>
    <property type="project" value="TreeGrafter"/>
</dbReference>
<keyword evidence="8" id="KW-0539">Nucleus</keyword>
<evidence type="ECO:0000256" key="1">
    <source>
        <dbReference type="ARBA" id="ARBA00004567"/>
    </source>
</evidence>
<comment type="similarity">
    <text evidence="2">Belongs to the nucleoporin GLFG family.</text>
</comment>
<gene>
    <name evidence="10" type="ORF">RCL2_002003400</name>
</gene>
<feature type="compositionally biased region" description="Basic and acidic residues" evidence="9">
    <location>
        <begin position="128"/>
        <end position="140"/>
    </location>
</feature>
<proteinExistence type="inferred from homology"/>
<evidence type="ECO:0000256" key="6">
    <source>
        <dbReference type="ARBA" id="ARBA00023010"/>
    </source>
</evidence>
<sequence length="877" mass="99501">MNSQQGFGFNQNFPFGKSPFQNLVTTTSTNQPFGNWQSTGFGQQTQTTFGGFGQPGPSTAFGGFAQPQTSFGFGPSSGNGFGFQGPQPGPSSGFNTQQNAVPFGIPGPSSVTTQGTTPSVNIDPRLTGTREPKFEPVKDNEPTGIQIFQSITAMKEYRKWSTEELRLYDYELNRRPGVQQPQITRPAQSVVPTINTTTTMPYQFPQQQPQQQPFFQQQFPQPQQPQPFLQQPFAQPQNVQTPFVQQFTQQPPTTQSQLPFQQPPTTIGALNPFNYQYTGSLYFRLHGTNNPPPLVFETKLKPKVDKGKGKEFQSQLQLGITTGPLSAISNLSSFVGAIGDTSKTSGENQIPKSTALVPTFPTPSALQTTTITQTSSILTNTTPAISTAVVTTKPAITVGLTKPSDIGLSITNEQPKEDSDDEREFLTEKKTRTTPLPEEYEKVFTEADYPRRKRREPIYGDGILTKDDIKEPTWGYEKSYRKIVPKINNIGNSENLLEQLKIKDKPVTTSKHLTNTTEANKKKVPGSEVPPESDVEARLVYELFLKPRRDGPYAYRGENDGTWSPLYGDGRDEKPKLKPLKWKKQQYYKEYVKDVKRTRFPITEERYEAPSWWDKYPYKPVPKELVKDMDQYDHSQEAFAEDIVIKMGLRPDPPKVQIDALNRQVSVKIIRVQKKPAEWTETKMVTEPCNCCGTMVQKSKEEKMFFHKLDNPLIGGFESQPLNQPWVFVYAALPGEFEDRTPTYIELLNKYKSGIPQRNMYILDEPPRMPRVDLSNIIEGEIEFSKIVKEDVHKICHQDKKCDCPYAKKEPEVKQTPSIPRSHFYCYERLGKKPRENKPTTFEMIHGYQPFSKQKIQETQENKPTKQHRILVPPQDL</sequence>
<dbReference type="GO" id="GO:0051028">
    <property type="term" value="P:mRNA transport"/>
    <property type="evidence" value="ECO:0007669"/>
    <property type="project" value="UniProtKB-KW"/>
</dbReference>
<reference evidence="10" key="1">
    <citation type="submission" date="2019-10" db="EMBL/GenBank/DDBJ databases">
        <title>Conservation and host-specific expression of non-tandemly repeated heterogenous ribosome RNA gene in arbuscular mycorrhizal fungi.</title>
        <authorList>
            <person name="Maeda T."/>
            <person name="Kobayashi Y."/>
            <person name="Nakagawa T."/>
            <person name="Ezawa T."/>
            <person name="Yamaguchi K."/>
            <person name="Bino T."/>
            <person name="Nishimoto Y."/>
            <person name="Shigenobu S."/>
            <person name="Kawaguchi M."/>
        </authorList>
    </citation>
    <scope>NUCLEOTIDE SEQUENCE</scope>
    <source>
        <strain evidence="10">HR1</strain>
    </source>
</reference>
<evidence type="ECO:0000256" key="2">
    <source>
        <dbReference type="ARBA" id="ARBA00008926"/>
    </source>
</evidence>
<evidence type="ECO:0000313" key="10">
    <source>
        <dbReference type="EMBL" id="GES93284.1"/>
    </source>
</evidence>
<dbReference type="PANTHER" id="PTHR23198">
    <property type="entry name" value="NUCLEOPORIN"/>
    <property type="match status" value="1"/>
</dbReference>
<feature type="compositionally biased region" description="Low complexity" evidence="9">
    <location>
        <begin position="84"/>
        <end position="95"/>
    </location>
</feature>
<dbReference type="GO" id="GO:0034398">
    <property type="term" value="P:telomere tethering at nuclear periphery"/>
    <property type="evidence" value="ECO:0007669"/>
    <property type="project" value="TreeGrafter"/>
</dbReference>
<keyword evidence="3" id="KW-0813">Transport</keyword>
<accession>A0A8H3LXZ6</accession>
<comment type="caution">
    <text evidence="10">The sequence shown here is derived from an EMBL/GenBank/DDBJ whole genome shotgun (WGS) entry which is preliminary data.</text>
</comment>
<dbReference type="GO" id="GO:0017056">
    <property type="term" value="F:structural constituent of nuclear pore"/>
    <property type="evidence" value="ECO:0007669"/>
    <property type="project" value="TreeGrafter"/>
</dbReference>
<dbReference type="GO" id="GO:0003723">
    <property type="term" value="F:RNA binding"/>
    <property type="evidence" value="ECO:0007669"/>
    <property type="project" value="TreeGrafter"/>
</dbReference>
<evidence type="ECO:0000256" key="7">
    <source>
        <dbReference type="ARBA" id="ARBA00023132"/>
    </source>
</evidence>
<protein>
    <submittedName>
        <fullName evidence="10">Nuclear pore complex protein Nup98-Nup96 isoform X6</fullName>
    </submittedName>
</protein>
<dbReference type="OrthoDB" id="3797628at2759"/>
<dbReference type="PANTHER" id="PTHR23198:SF6">
    <property type="entry name" value="NUCLEAR PORE COMPLEX PROTEIN NUP98-NUP96"/>
    <property type="match status" value="1"/>
</dbReference>
<dbReference type="EMBL" id="BLAL01000225">
    <property type="protein sequence ID" value="GES93284.1"/>
    <property type="molecule type" value="Genomic_DNA"/>
</dbReference>
<evidence type="ECO:0000256" key="3">
    <source>
        <dbReference type="ARBA" id="ARBA00022448"/>
    </source>
</evidence>
<name>A0A8H3LXZ6_9GLOM</name>
<dbReference type="GO" id="GO:0006606">
    <property type="term" value="P:protein import into nucleus"/>
    <property type="evidence" value="ECO:0007669"/>
    <property type="project" value="TreeGrafter"/>
</dbReference>
<dbReference type="Gene3D" id="1.10.10.2360">
    <property type="match status" value="1"/>
</dbReference>
<dbReference type="FunFam" id="1.10.10.2360:FF:000001">
    <property type="entry name" value="Nuclear pore complex protein Nup98-Nup96"/>
    <property type="match status" value="1"/>
</dbReference>
<evidence type="ECO:0000313" key="11">
    <source>
        <dbReference type="Proteomes" id="UP000615446"/>
    </source>
</evidence>
<evidence type="ECO:0000256" key="5">
    <source>
        <dbReference type="ARBA" id="ARBA00022927"/>
    </source>
</evidence>